<accession>A0A1H4G4V9</accession>
<sequence>MALRFTASQVSVIGAAMTPYRADDIRLALLRDFPEALSDRSPADLGARVRSEVARFLELGFRRHEHVHMLVAWSLLTEAPTPDAQTEAALREALANGEPEDWRFALARRAVMRAADR</sequence>
<dbReference type="OrthoDB" id="6431152at2"/>
<evidence type="ECO:0000313" key="1">
    <source>
        <dbReference type="EMBL" id="SEB04663.1"/>
    </source>
</evidence>
<name>A0A1H4G4V9_9RHOB</name>
<dbReference type="Proteomes" id="UP000198703">
    <property type="component" value="Unassembled WGS sequence"/>
</dbReference>
<organism evidence="1 2">
    <name type="scientific">Rubrimonas cliftonensis</name>
    <dbReference type="NCBI Taxonomy" id="89524"/>
    <lineage>
        <taxon>Bacteria</taxon>
        <taxon>Pseudomonadati</taxon>
        <taxon>Pseudomonadota</taxon>
        <taxon>Alphaproteobacteria</taxon>
        <taxon>Rhodobacterales</taxon>
        <taxon>Paracoccaceae</taxon>
        <taxon>Rubrimonas</taxon>
    </lineage>
</organism>
<dbReference type="RefSeq" id="WP_093256652.1">
    <property type="nucleotide sequence ID" value="NZ_FNQM01000038.1"/>
</dbReference>
<proteinExistence type="predicted"/>
<dbReference type="AlphaFoldDB" id="A0A1H4G4V9"/>
<dbReference type="EMBL" id="FNQM01000038">
    <property type="protein sequence ID" value="SEB04663.1"/>
    <property type="molecule type" value="Genomic_DNA"/>
</dbReference>
<dbReference type="STRING" id="89524.SAMN05444370_1382"/>
<gene>
    <name evidence="1" type="ORF">SAMN05444370_1382</name>
</gene>
<protein>
    <submittedName>
        <fullName evidence="1">Uncharacterized protein</fullName>
    </submittedName>
</protein>
<reference evidence="1 2" key="1">
    <citation type="submission" date="2016-10" db="EMBL/GenBank/DDBJ databases">
        <authorList>
            <person name="de Groot N.N."/>
        </authorList>
    </citation>
    <scope>NUCLEOTIDE SEQUENCE [LARGE SCALE GENOMIC DNA]</scope>
    <source>
        <strain evidence="1 2">DSM 15345</strain>
    </source>
</reference>
<evidence type="ECO:0000313" key="2">
    <source>
        <dbReference type="Proteomes" id="UP000198703"/>
    </source>
</evidence>
<keyword evidence="2" id="KW-1185">Reference proteome</keyword>